<keyword evidence="2" id="KW-1185">Reference proteome</keyword>
<proteinExistence type="predicted"/>
<sequence length="233" mass="26293">MKQAQKDADYLIIKSALEIEKSSQFVDGDIDFLVIMTASINSENIFFLKPGEGNAGDALYFEATLSIALHIWKNILFLHAFSGCYTTFALFRQGKKKFMNVLNSTELQKVVNIFRDENAYPDDIDEAGRKVLIVLNGGKNIKGLRFKLIQKSLVKNFNLASLTREHSLRAYLQVKLWSGFAKSISDWGWKETKHGLFPVTTHKEPGSPAFLAMICKCAKGYNLSWICRKAGIK</sequence>
<dbReference type="EMBL" id="BGPR01000807">
    <property type="protein sequence ID" value="GBM36239.1"/>
    <property type="molecule type" value="Genomic_DNA"/>
</dbReference>
<protein>
    <submittedName>
        <fullName evidence="1">Uncharacterized protein</fullName>
    </submittedName>
</protein>
<organism evidence="1 2">
    <name type="scientific">Araneus ventricosus</name>
    <name type="common">Orbweaver spider</name>
    <name type="synonym">Epeira ventricosa</name>
    <dbReference type="NCBI Taxonomy" id="182803"/>
    <lineage>
        <taxon>Eukaryota</taxon>
        <taxon>Metazoa</taxon>
        <taxon>Ecdysozoa</taxon>
        <taxon>Arthropoda</taxon>
        <taxon>Chelicerata</taxon>
        <taxon>Arachnida</taxon>
        <taxon>Araneae</taxon>
        <taxon>Araneomorphae</taxon>
        <taxon>Entelegynae</taxon>
        <taxon>Araneoidea</taxon>
        <taxon>Araneidae</taxon>
        <taxon>Araneus</taxon>
    </lineage>
</organism>
<accession>A0A4Y2F798</accession>
<dbReference type="AlphaFoldDB" id="A0A4Y2F798"/>
<evidence type="ECO:0000313" key="1">
    <source>
        <dbReference type="EMBL" id="GBM36239.1"/>
    </source>
</evidence>
<evidence type="ECO:0000313" key="2">
    <source>
        <dbReference type="Proteomes" id="UP000499080"/>
    </source>
</evidence>
<gene>
    <name evidence="1" type="ORF">AVEN_71947_1</name>
</gene>
<name>A0A4Y2F798_ARAVE</name>
<reference evidence="1 2" key="1">
    <citation type="journal article" date="2019" name="Sci. Rep.">
        <title>Orb-weaving spider Araneus ventricosus genome elucidates the spidroin gene catalogue.</title>
        <authorList>
            <person name="Kono N."/>
            <person name="Nakamura H."/>
            <person name="Ohtoshi R."/>
            <person name="Moran D.A.P."/>
            <person name="Shinohara A."/>
            <person name="Yoshida Y."/>
            <person name="Fujiwara M."/>
            <person name="Mori M."/>
            <person name="Tomita M."/>
            <person name="Arakawa K."/>
        </authorList>
    </citation>
    <scope>NUCLEOTIDE SEQUENCE [LARGE SCALE GENOMIC DNA]</scope>
</reference>
<dbReference type="Proteomes" id="UP000499080">
    <property type="component" value="Unassembled WGS sequence"/>
</dbReference>
<comment type="caution">
    <text evidence="1">The sequence shown here is derived from an EMBL/GenBank/DDBJ whole genome shotgun (WGS) entry which is preliminary data.</text>
</comment>
<dbReference type="OrthoDB" id="6156427at2759"/>